<dbReference type="GO" id="GO:0006078">
    <property type="term" value="P:(1-&gt;6)-beta-D-glucan biosynthetic process"/>
    <property type="evidence" value="ECO:0007669"/>
    <property type="project" value="TreeGrafter"/>
</dbReference>
<evidence type="ECO:0000313" key="14">
    <source>
        <dbReference type="EMBL" id="WBW74701.1"/>
    </source>
</evidence>
<feature type="region of interest" description="Disordered" evidence="10">
    <location>
        <begin position="193"/>
        <end position="212"/>
    </location>
</feature>
<keyword evidence="5 12" id="KW-0732">Signal</keyword>
<dbReference type="KEGG" id="som:SOMG_04220"/>
<evidence type="ECO:0000256" key="6">
    <source>
        <dbReference type="ARBA" id="ARBA00022824"/>
    </source>
</evidence>
<comment type="similarity">
    <text evidence="2">Belongs to the BIG1 family.</text>
</comment>
<comment type="subcellular location">
    <subcellularLocation>
        <location evidence="1">Endoplasmic reticulum membrane</location>
        <topology evidence="1">Single-pass type I membrane protein</topology>
    </subcellularLocation>
</comment>
<evidence type="ECO:0000256" key="11">
    <source>
        <dbReference type="SAM" id="Phobius"/>
    </source>
</evidence>
<evidence type="ECO:0000256" key="1">
    <source>
        <dbReference type="ARBA" id="ARBA00004115"/>
    </source>
</evidence>
<organism evidence="14 15">
    <name type="scientific">Schizosaccharomyces osmophilus</name>
    <dbReference type="NCBI Taxonomy" id="2545709"/>
    <lineage>
        <taxon>Eukaryota</taxon>
        <taxon>Fungi</taxon>
        <taxon>Dikarya</taxon>
        <taxon>Ascomycota</taxon>
        <taxon>Taphrinomycotina</taxon>
        <taxon>Schizosaccharomycetes</taxon>
        <taxon>Schizosaccharomycetales</taxon>
        <taxon>Schizosaccharomycetaceae</taxon>
        <taxon>Schizosaccharomyces</taxon>
    </lineage>
</organism>
<dbReference type="PANTHER" id="PTHR28285">
    <property type="entry name" value="PROTEIN BIG1"/>
    <property type="match status" value="1"/>
</dbReference>
<feature type="domain" description="V-type proton ATPase subunit S1/VOA1 transmembrane" evidence="13">
    <location>
        <begin position="266"/>
        <end position="303"/>
    </location>
</feature>
<dbReference type="InterPro" id="IPR037654">
    <property type="entry name" value="Big1"/>
</dbReference>
<dbReference type="GO" id="GO:0009272">
    <property type="term" value="P:fungal-type cell wall biogenesis"/>
    <property type="evidence" value="ECO:0007669"/>
    <property type="project" value="TreeGrafter"/>
</dbReference>
<keyword evidence="7 11" id="KW-1133">Transmembrane helix</keyword>
<protein>
    <recommendedName>
        <fullName evidence="3">Protein BIG1</fullName>
    </recommendedName>
</protein>
<dbReference type="PANTHER" id="PTHR28285:SF1">
    <property type="entry name" value="PROTEIN BIG1"/>
    <property type="match status" value="1"/>
</dbReference>
<evidence type="ECO:0000256" key="8">
    <source>
        <dbReference type="ARBA" id="ARBA00023136"/>
    </source>
</evidence>
<dbReference type="Proteomes" id="UP001212411">
    <property type="component" value="Chromosome 3"/>
</dbReference>
<accession>A0AAF0AWH2</accession>
<feature type="transmembrane region" description="Helical" evidence="11">
    <location>
        <begin position="267"/>
        <end position="288"/>
    </location>
</feature>
<dbReference type="AlphaFoldDB" id="A0AAF0AWH2"/>
<evidence type="ECO:0000256" key="5">
    <source>
        <dbReference type="ARBA" id="ARBA00022729"/>
    </source>
</evidence>
<keyword evidence="9" id="KW-0961">Cell wall biogenesis/degradation</keyword>
<evidence type="ECO:0000259" key="13">
    <source>
        <dbReference type="Pfam" id="PF20520"/>
    </source>
</evidence>
<evidence type="ECO:0000256" key="4">
    <source>
        <dbReference type="ARBA" id="ARBA00022692"/>
    </source>
</evidence>
<gene>
    <name evidence="14" type="primary">big1</name>
    <name evidence="14" type="ORF">SOMG_04220</name>
</gene>
<dbReference type="GO" id="GO:0005789">
    <property type="term" value="C:endoplasmic reticulum membrane"/>
    <property type="evidence" value="ECO:0007669"/>
    <property type="project" value="UniProtKB-SubCell"/>
</dbReference>
<evidence type="ECO:0000256" key="12">
    <source>
        <dbReference type="SAM" id="SignalP"/>
    </source>
</evidence>
<dbReference type="Pfam" id="PF20520">
    <property type="entry name" value="Ac45-VOA1_TM"/>
    <property type="match status" value="1"/>
</dbReference>
<feature type="chain" id="PRO_5042004911" description="Protein BIG1" evidence="12">
    <location>
        <begin position="18"/>
        <end position="315"/>
    </location>
</feature>
<evidence type="ECO:0000256" key="3">
    <source>
        <dbReference type="ARBA" id="ARBA00022089"/>
    </source>
</evidence>
<evidence type="ECO:0000256" key="7">
    <source>
        <dbReference type="ARBA" id="ARBA00022989"/>
    </source>
</evidence>
<evidence type="ECO:0000313" key="15">
    <source>
        <dbReference type="Proteomes" id="UP001212411"/>
    </source>
</evidence>
<evidence type="ECO:0000256" key="2">
    <source>
        <dbReference type="ARBA" id="ARBA00008203"/>
    </source>
</evidence>
<keyword evidence="4 11" id="KW-0812">Transmembrane</keyword>
<name>A0AAF0AWH2_9SCHI</name>
<dbReference type="GeneID" id="80877696"/>
<proteinExistence type="inferred from homology"/>
<keyword evidence="6" id="KW-0256">Endoplasmic reticulum</keyword>
<reference evidence="14 15" key="1">
    <citation type="journal article" date="2023" name="G3 (Bethesda)">
        <title>A high-quality reference genome for the fission yeast Schizosaccharomyces osmophilus.</title>
        <authorList>
            <person name="Jia G.S."/>
            <person name="Zhang W.C."/>
            <person name="Liang Y."/>
            <person name="Liu X.H."/>
            <person name="Rhind N."/>
            <person name="Pidoux A."/>
            <person name="Brysch-Herzberg M."/>
            <person name="Du L.L."/>
        </authorList>
    </citation>
    <scope>NUCLEOTIDE SEQUENCE [LARGE SCALE GENOMIC DNA]</scope>
    <source>
        <strain evidence="14 15">CBS 15793</strain>
    </source>
</reference>
<dbReference type="GO" id="GO:0071555">
    <property type="term" value="P:cell wall organization"/>
    <property type="evidence" value="ECO:0007669"/>
    <property type="project" value="UniProtKB-KW"/>
</dbReference>
<sequence length="315" mass="35630">MNFWNLSLLFYISAAVAFQDTYPLFAFSSSSAVIDANEGPVLTSYSNFNNKAEQFLSNCDATTVFIYQPGLQAEDFHSSALSNMKRISLDAESQYILPYSKERLHPDGLIYDAKVSCSSRIVNIDPTHESFPILEKNQISVISMKDLSLGAKSREQELFELDQVIYSLYSSIPDDIEYTFFLTSSPKFATVQVSEDNNTKQKEDEDEEDESLNMESNYFVSMNRLRHAQPISLPVENMNDRGNSQVRNQDNQSVSTTDGSLFDRYQFFTPGIFMGYLALVVLVPTLIISCKLLSSVQISYHAFSSPRKKNLSVKQ</sequence>
<keyword evidence="8 11" id="KW-0472">Membrane</keyword>
<feature type="signal peptide" evidence="12">
    <location>
        <begin position="1"/>
        <end position="17"/>
    </location>
</feature>
<dbReference type="EMBL" id="CP115613">
    <property type="protein sequence ID" value="WBW74701.1"/>
    <property type="molecule type" value="Genomic_DNA"/>
</dbReference>
<evidence type="ECO:0000256" key="9">
    <source>
        <dbReference type="ARBA" id="ARBA00023316"/>
    </source>
</evidence>
<dbReference type="InterPro" id="IPR046756">
    <property type="entry name" value="VAS1/VOA1_TM"/>
</dbReference>
<evidence type="ECO:0000256" key="10">
    <source>
        <dbReference type="SAM" id="MobiDB-lite"/>
    </source>
</evidence>
<dbReference type="RefSeq" id="XP_056038944.1">
    <property type="nucleotide sequence ID" value="XM_056183007.1"/>
</dbReference>
<keyword evidence="15" id="KW-1185">Reference proteome</keyword>